<evidence type="ECO:0000313" key="1">
    <source>
        <dbReference type="EMBL" id="GIM28728.1"/>
    </source>
</evidence>
<accession>A0A919VLL9</accession>
<evidence type="ECO:0008006" key="3">
    <source>
        <dbReference type="Google" id="ProtNLM"/>
    </source>
</evidence>
<dbReference type="Proteomes" id="UP000679179">
    <property type="component" value="Unassembled WGS sequence"/>
</dbReference>
<name>A0A919VLL9_9CLOT</name>
<organism evidence="1 2">
    <name type="scientific">Clostridium polyendosporum</name>
    <dbReference type="NCBI Taxonomy" id="69208"/>
    <lineage>
        <taxon>Bacteria</taxon>
        <taxon>Bacillati</taxon>
        <taxon>Bacillota</taxon>
        <taxon>Clostridia</taxon>
        <taxon>Eubacteriales</taxon>
        <taxon>Clostridiaceae</taxon>
        <taxon>Clostridium</taxon>
    </lineage>
</organism>
<dbReference type="EMBL" id="BOPZ01000009">
    <property type="protein sequence ID" value="GIM28728.1"/>
    <property type="molecule type" value="Genomic_DNA"/>
</dbReference>
<gene>
    <name evidence="1" type="ORF">CPJCM30710_13940</name>
</gene>
<reference evidence="1" key="1">
    <citation type="submission" date="2021-03" db="EMBL/GenBank/DDBJ databases">
        <title>Taxonomic study of Clostridium polyendosporum from meadow-gley soil under rice.</title>
        <authorList>
            <person name="Kobayashi H."/>
            <person name="Tanizawa Y."/>
            <person name="Yagura M."/>
        </authorList>
    </citation>
    <scope>NUCLEOTIDE SEQUENCE</scope>
    <source>
        <strain evidence="1">JCM 30710</strain>
    </source>
</reference>
<comment type="caution">
    <text evidence="1">The sequence shown here is derived from an EMBL/GenBank/DDBJ whole genome shotgun (WGS) entry which is preliminary data.</text>
</comment>
<sequence>MFRYDIGDIPIEMTASDPCILDSFNSFLSSRIENPDLKIHLNNCTKINKPEGKILMNEWITWCQSPYDNEFFIYICEERPDEITYMLNVNNNWNNATITFLKNKLNSKYIITGAFGEIVFRNRILFHQGIVIHASAIELEGSGVLFSAPSETGKSTHANLWKIHRGAKIINGDRPAVRVKDGIPYVYGTPWSGSSNEFINTHVPLTAIVMLEQAPQNSIRRLDNHEAVLRLMPRCFLPYYDDKLMDIAIDNLEKIITSTPVYLLKCTPDKEAMELVYHSIF</sequence>
<dbReference type="AlphaFoldDB" id="A0A919VLL9"/>
<dbReference type="RefSeq" id="WP_212903455.1">
    <property type="nucleotide sequence ID" value="NZ_BOPZ01000009.1"/>
</dbReference>
<dbReference type="SUPFAM" id="SSF53795">
    <property type="entry name" value="PEP carboxykinase-like"/>
    <property type="match status" value="1"/>
</dbReference>
<protein>
    <recommendedName>
        <fullName evidence="3">SynChlorMet cassette protein ScmC</fullName>
    </recommendedName>
</protein>
<keyword evidence="2" id="KW-1185">Reference proteome</keyword>
<dbReference type="Gene3D" id="3.40.50.300">
    <property type="entry name" value="P-loop containing nucleotide triphosphate hydrolases"/>
    <property type="match status" value="1"/>
</dbReference>
<proteinExistence type="predicted"/>
<dbReference type="InterPro" id="IPR027417">
    <property type="entry name" value="P-loop_NTPase"/>
</dbReference>
<evidence type="ECO:0000313" key="2">
    <source>
        <dbReference type="Proteomes" id="UP000679179"/>
    </source>
</evidence>